<feature type="region of interest" description="Disordered" evidence="2">
    <location>
        <begin position="431"/>
        <end position="450"/>
    </location>
</feature>
<dbReference type="Gene3D" id="3.10.20.90">
    <property type="entry name" value="Phosphatidylinositol 3-kinase Catalytic Subunit, Chain A, domain 1"/>
    <property type="match status" value="1"/>
</dbReference>
<comment type="caution">
    <text evidence="4">The sequence shown here is derived from an EMBL/GenBank/DDBJ whole genome shotgun (WGS) entry which is preliminary data.</text>
</comment>
<protein>
    <recommendedName>
        <fullName evidence="1">FERM domain-containing protein 8</fullName>
    </recommendedName>
</protein>
<dbReference type="FunFam" id="3.10.20.90:FF:000191">
    <property type="entry name" value="FERM domain-containing protein 8"/>
    <property type="match status" value="1"/>
</dbReference>
<dbReference type="PROSITE" id="PS50057">
    <property type="entry name" value="FERM_3"/>
    <property type="match status" value="1"/>
</dbReference>
<dbReference type="Gene3D" id="1.20.80.10">
    <property type="match status" value="1"/>
</dbReference>
<dbReference type="InterPro" id="IPR057096">
    <property type="entry name" value="KRIT1_FRMD8_FERM_C"/>
</dbReference>
<dbReference type="EMBL" id="JANPWB010000016">
    <property type="protein sequence ID" value="KAJ1085180.1"/>
    <property type="molecule type" value="Genomic_DNA"/>
</dbReference>
<feature type="compositionally biased region" description="Polar residues" evidence="2">
    <location>
        <begin position="434"/>
        <end position="447"/>
    </location>
</feature>
<dbReference type="InterPro" id="IPR035963">
    <property type="entry name" value="FERM_2"/>
</dbReference>
<evidence type="ECO:0000313" key="4">
    <source>
        <dbReference type="EMBL" id="KAJ1085180.1"/>
    </source>
</evidence>
<dbReference type="InterPro" id="IPR014352">
    <property type="entry name" value="FERM/acyl-CoA-bd_prot_sf"/>
</dbReference>
<dbReference type="CDD" id="cd14473">
    <property type="entry name" value="FERM_B-lobe"/>
    <property type="match status" value="1"/>
</dbReference>
<dbReference type="InterPro" id="IPR051594">
    <property type="entry name" value="KRIT1/FRMD8"/>
</dbReference>
<evidence type="ECO:0000256" key="2">
    <source>
        <dbReference type="SAM" id="MobiDB-lite"/>
    </source>
</evidence>
<reference evidence="4" key="1">
    <citation type="journal article" date="2022" name="bioRxiv">
        <title>Sequencing and chromosome-scale assembly of the giantPleurodeles waltlgenome.</title>
        <authorList>
            <person name="Brown T."/>
            <person name="Elewa A."/>
            <person name="Iarovenko S."/>
            <person name="Subramanian E."/>
            <person name="Araus A.J."/>
            <person name="Petzold A."/>
            <person name="Susuki M."/>
            <person name="Suzuki K.-i.T."/>
            <person name="Hayashi T."/>
            <person name="Toyoda A."/>
            <person name="Oliveira C."/>
            <person name="Osipova E."/>
            <person name="Leigh N.D."/>
            <person name="Simon A."/>
            <person name="Yun M.H."/>
        </authorList>
    </citation>
    <scope>NUCLEOTIDE SEQUENCE</scope>
    <source>
        <strain evidence="4">20211129_DDA</strain>
        <tissue evidence="4">Liver</tissue>
    </source>
</reference>
<dbReference type="InterPro" id="IPR019749">
    <property type="entry name" value="Band_41_domain"/>
</dbReference>
<evidence type="ECO:0000259" key="3">
    <source>
        <dbReference type="PROSITE" id="PS50057"/>
    </source>
</evidence>
<dbReference type="Pfam" id="PF24522">
    <property type="entry name" value="KRIT1_FRMD8_FERM_C"/>
    <property type="match status" value="1"/>
</dbReference>
<gene>
    <name evidence="4" type="ORF">NDU88_005313</name>
</gene>
<dbReference type="InterPro" id="IPR011993">
    <property type="entry name" value="PH-like_dom_sf"/>
</dbReference>
<dbReference type="AlphaFoldDB" id="A0AAV7L449"/>
<dbReference type="Gene3D" id="2.30.29.30">
    <property type="entry name" value="Pleckstrin-homology domain (PH domain)/Phosphotyrosine-binding domain (PTB)"/>
    <property type="match status" value="1"/>
</dbReference>
<dbReference type="SMART" id="SM00295">
    <property type="entry name" value="B41"/>
    <property type="match status" value="1"/>
</dbReference>
<keyword evidence="5" id="KW-1185">Reference proteome</keyword>
<dbReference type="PANTHER" id="PTHR13283:SF10">
    <property type="entry name" value="FERM DOMAIN-CONTAINING PROTEIN 8"/>
    <property type="match status" value="1"/>
</dbReference>
<dbReference type="FunFam" id="2.30.29.30:FF:000216">
    <property type="entry name" value="FERM domain-containing protein 8"/>
    <property type="match status" value="1"/>
</dbReference>
<feature type="domain" description="FERM" evidence="3">
    <location>
        <begin position="81"/>
        <end position="427"/>
    </location>
</feature>
<dbReference type="InterPro" id="IPR019748">
    <property type="entry name" value="FERM_central"/>
</dbReference>
<sequence>MRKPRGSRLGMLWMGVFRGDRWSSVFVRFMPLTPSCVIKQNTIESYQSFLLKMDGSEGGFPPGFHEHAQRSSVSSIGTRSVDVLVYLINDTVVPLTLDGLASMTSHEVHSIVRETLQLPEIAQDVFSLWLVSPLLEVQLKPKHQPYKVCRQWQELLFRFTECSEEDITQDEPALQFRRNVFFPKRRELQIEDEQTLRLLYEEAKYNVLEGRYPCDTEDCEKLGGLACRLELGPFDEEQHTVSALRGKLGSFLPHYLCKKRMSSFLTALKTRSSKQASHEQRLLATYRQVQEGEASEVSEALKKHYWEYLRRCHELPYYGCAFFLGSIDKPAQGFLQRAGRRPVSVAISMEGVYVIDSKEKHVLLGLQYQELSWDHTYPDEEDHILWLEFDGDNEGTPVNKLLKIYSKQAALMSGLIEFCIELNSAMEAPGPETANASTVSPTPQSQLAEKRSKLQRQCSVVCSRLQHLSTIDYVDDGTKIKRVKPKRAASFFSRQASHSNASYSEVQTSENLEQG</sequence>
<proteinExistence type="predicted"/>
<name>A0AAV7L449_PLEWA</name>
<dbReference type="Proteomes" id="UP001066276">
    <property type="component" value="Chromosome 12"/>
</dbReference>
<dbReference type="InterPro" id="IPR000299">
    <property type="entry name" value="FERM_domain"/>
</dbReference>
<dbReference type="PANTHER" id="PTHR13283">
    <property type="entry name" value="KREV INTERACTION TRAPPED 1-RELATED"/>
    <property type="match status" value="1"/>
</dbReference>
<dbReference type="SUPFAM" id="SSF47031">
    <property type="entry name" value="Second domain of FERM"/>
    <property type="match status" value="1"/>
</dbReference>
<organism evidence="4 5">
    <name type="scientific">Pleurodeles waltl</name>
    <name type="common">Iberian ribbed newt</name>
    <dbReference type="NCBI Taxonomy" id="8319"/>
    <lineage>
        <taxon>Eukaryota</taxon>
        <taxon>Metazoa</taxon>
        <taxon>Chordata</taxon>
        <taxon>Craniata</taxon>
        <taxon>Vertebrata</taxon>
        <taxon>Euteleostomi</taxon>
        <taxon>Amphibia</taxon>
        <taxon>Batrachia</taxon>
        <taxon>Caudata</taxon>
        <taxon>Salamandroidea</taxon>
        <taxon>Salamandridae</taxon>
        <taxon>Pleurodelinae</taxon>
        <taxon>Pleurodeles</taxon>
    </lineage>
</organism>
<evidence type="ECO:0000313" key="5">
    <source>
        <dbReference type="Proteomes" id="UP001066276"/>
    </source>
</evidence>
<dbReference type="GO" id="GO:0090090">
    <property type="term" value="P:negative regulation of canonical Wnt signaling pathway"/>
    <property type="evidence" value="ECO:0007669"/>
    <property type="project" value="TreeGrafter"/>
</dbReference>
<dbReference type="Pfam" id="PF00373">
    <property type="entry name" value="FERM_M"/>
    <property type="match status" value="1"/>
</dbReference>
<accession>A0AAV7L449</accession>
<evidence type="ECO:0000256" key="1">
    <source>
        <dbReference type="ARBA" id="ARBA00039547"/>
    </source>
</evidence>
<dbReference type="GO" id="GO:0005886">
    <property type="term" value="C:plasma membrane"/>
    <property type="evidence" value="ECO:0007669"/>
    <property type="project" value="TreeGrafter"/>
</dbReference>